<keyword evidence="2" id="KW-0802">TPR repeat</keyword>
<dbReference type="PANTHER" id="PTHR12788">
    <property type="entry name" value="PROTEIN-TYROSINE SULFOTRANSFERASE 2"/>
    <property type="match status" value="1"/>
</dbReference>
<keyword evidence="4" id="KW-1185">Reference proteome</keyword>
<evidence type="ECO:0000256" key="1">
    <source>
        <dbReference type="ARBA" id="ARBA00022679"/>
    </source>
</evidence>
<dbReference type="GO" id="GO:0008476">
    <property type="term" value="F:protein-tyrosine sulfotransferase activity"/>
    <property type="evidence" value="ECO:0007669"/>
    <property type="project" value="InterPro"/>
</dbReference>
<accession>A0A1Y5S6Q1</accession>
<dbReference type="InterPro" id="IPR026634">
    <property type="entry name" value="TPST-like"/>
</dbReference>
<dbReference type="SUPFAM" id="SSF48452">
    <property type="entry name" value="TPR-like"/>
    <property type="match status" value="2"/>
</dbReference>
<dbReference type="Pfam" id="PF13424">
    <property type="entry name" value="TPR_12"/>
    <property type="match status" value="1"/>
</dbReference>
<dbReference type="Proteomes" id="UP000193827">
    <property type="component" value="Unassembled WGS sequence"/>
</dbReference>
<dbReference type="InterPro" id="IPR019734">
    <property type="entry name" value="TPR_rpt"/>
</dbReference>
<reference evidence="3 4" key="1">
    <citation type="submission" date="2017-03" db="EMBL/GenBank/DDBJ databases">
        <authorList>
            <person name="Afonso C.L."/>
            <person name="Miller P.J."/>
            <person name="Scott M.A."/>
            <person name="Spackman E."/>
            <person name="Goraichik I."/>
            <person name="Dimitrov K.M."/>
            <person name="Suarez D.L."/>
            <person name="Swayne D.E."/>
        </authorList>
    </citation>
    <scope>NUCLEOTIDE SEQUENCE [LARGE SCALE GENOMIC DNA]</scope>
    <source>
        <strain evidence="3 4">CECT 8287</strain>
    </source>
</reference>
<dbReference type="EMBL" id="FWFL01000003">
    <property type="protein sequence ID" value="SLN32464.1"/>
    <property type="molecule type" value="Genomic_DNA"/>
</dbReference>
<feature type="repeat" description="TPR" evidence="2">
    <location>
        <begin position="118"/>
        <end position="151"/>
    </location>
</feature>
<feature type="repeat" description="TPR" evidence="2">
    <location>
        <begin position="84"/>
        <end position="117"/>
    </location>
</feature>
<dbReference type="Pfam" id="PF13469">
    <property type="entry name" value="Sulfotransfer_3"/>
    <property type="match status" value="1"/>
</dbReference>
<dbReference type="Gene3D" id="3.40.50.300">
    <property type="entry name" value="P-loop containing nucleotide triphosphate hydrolases"/>
    <property type="match status" value="1"/>
</dbReference>
<dbReference type="InterPro" id="IPR027417">
    <property type="entry name" value="P-loop_NTPase"/>
</dbReference>
<dbReference type="Pfam" id="PF13432">
    <property type="entry name" value="TPR_16"/>
    <property type="match status" value="2"/>
</dbReference>
<dbReference type="Gene3D" id="1.25.40.10">
    <property type="entry name" value="Tetratricopeptide repeat domain"/>
    <property type="match status" value="1"/>
</dbReference>
<dbReference type="SUPFAM" id="SSF52540">
    <property type="entry name" value="P-loop containing nucleoside triphosphate hydrolases"/>
    <property type="match status" value="1"/>
</dbReference>
<dbReference type="PROSITE" id="PS50293">
    <property type="entry name" value="TPR_REGION"/>
    <property type="match status" value="1"/>
</dbReference>
<keyword evidence="1" id="KW-0808">Transferase</keyword>
<sequence length="610" mass="68125">MTESQAAAAEKEKVMTQEILERIARHQNAGRLPEALQLLEGLIEEKGEMPRLLHYKGLNLAMSGNIEEGERLIRDGLKAAPEDPMQHADLGVLLAQSNRLEEAIEHFRTAVEAAPNFGVAHSNLGGALVLQKKYGEAVKHLERAIELETGLLDAHTNLGIAYSQVNQHAKAVEVLYKALSIDPLSIRAHIQLSAALYRNERHDTAEHHARRAIELDPNAAEAYLHLGNALGSAGKMDEAAEALLAVSGRPPVGLPALSRLIHLRKTKEDSPELKILEKYLERLDNLGEEAQSTAHFAAGKAYDDLGKFPLAFEHFRKGNEISRTLHPFDKEAYVARAERLRAFASPELVQRCSGQGITDIAPIFITGMPRSGTTLMDQMFSRHPKVMAGGELRAMPAAMHRARRMRQALQEEIPDSDITADDFSRLGENYMDGVRSEGIKSEYVSDKMPSNYLYAGLIALAMPRAKILFMRRHPLDCLLSNYMQHFGQNQPFSTDFDNLALVYAEFDKMVNYWTKVIPDRVRVVNYEDVTTDSEAQMRSILDWVGLDWDPEVLNYKSSTRQVNTASLAQVREPIYTRSVARWKNYAPNLGGLAKPLAKYLSDEDLALCQA</sequence>
<organism evidence="3 4">
    <name type="scientific">Roseovarius litorisediminis</name>
    <dbReference type="NCBI Taxonomy" id="1312363"/>
    <lineage>
        <taxon>Bacteria</taxon>
        <taxon>Pseudomonadati</taxon>
        <taxon>Pseudomonadota</taxon>
        <taxon>Alphaproteobacteria</taxon>
        <taxon>Rhodobacterales</taxon>
        <taxon>Roseobacteraceae</taxon>
        <taxon>Roseovarius</taxon>
    </lineage>
</organism>
<feature type="repeat" description="TPR" evidence="2">
    <location>
        <begin position="152"/>
        <end position="185"/>
    </location>
</feature>
<dbReference type="RefSeq" id="WP_176228585.1">
    <property type="nucleotide sequence ID" value="NZ_FWFL01000003.1"/>
</dbReference>
<dbReference type="AlphaFoldDB" id="A0A1Y5S6Q1"/>
<name>A0A1Y5S6Q1_9RHOB</name>
<evidence type="ECO:0000313" key="4">
    <source>
        <dbReference type="Proteomes" id="UP000193827"/>
    </source>
</evidence>
<gene>
    <name evidence="3" type="primary">yrrB</name>
    <name evidence="3" type="ORF">PEL8287_01539</name>
</gene>
<evidence type="ECO:0000313" key="3">
    <source>
        <dbReference type="EMBL" id="SLN32464.1"/>
    </source>
</evidence>
<dbReference type="PANTHER" id="PTHR12788:SF10">
    <property type="entry name" value="PROTEIN-TYROSINE SULFOTRANSFERASE"/>
    <property type="match status" value="1"/>
</dbReference>
<dbReference type="InterPro" id="IPR011990">
    <property type="entry name" value="TPR-like_helical_dom_sf"/>
</dbReference>
<proteinExistence type="predicted"/>
<dbReference type="PROSITE" id="PS50005">
    <property type="entry name" value="TPR"/>
    <property type="match status" value="4"/>
</dbReference>
<dbReference type="SMART" id="SM00028">
    <property type="entry name" value="TPR"/>
    <property type="match status" value="7"/>
</dbReference>
<protein>
    <submittedName>
        <fullName evidence="3">TPR repeat-containing protein YrrB</fullName>
    </submittedName>
</protein>
<feature type="repeat" description="TPR" evidence="2">
    <location>
        <begin position="186"/>
        <end position="219"/>
    </location>
</feature>
<evidence type="ECO:0000256" key="2">
    <source>
        <dbReference type="PROSITE-ProRule" id="PRU00339"/>
    </source>
</evidence>